<dbReference type="Proteomes" id="UP001152795">
    <property type="component" value="Unassembled WGS sequence"/>
</dbReference>
<feature type="non-terminal residue" evidence="1">
    <location>
        <position position="250"/>
    </location>
</feature>
<dbReference type="OrthoDB" id="5975077at2759"/>
<organism evidence="1 2">
    <name type="scientific">Paramuricea clavata</name>
    <name type="common">Red gorgonian</name>
    <name type="synonym">Violescent sea-whip</name>
    <dbReference type="NCBI Taxonomy" id="317549"/>
    <lineage>
        <taxon>Eukaryota</taxon>
        <taxon>Metazoa</taxon>
        <taxon>Cnidaria</taxon>
        <taxon>Anthozoa</taxon>
        <taxon>Octocorallia</taxon>
        <taxon>Malacalcyonacea</taxon>
        <taxon>Plexauridae</taxon>
        <taxon>Paramuricea</taxon>
    </lineage>
</organism>
<keyword evidence="2" id="KW-1185">Reference proteome</keyword>
<name>A0A7D9ETZ1_PARCT</name>
<dbReference type="Pfam" id="PF00078">
    <property type="entry name" value="RVT_1"/>
    <property type="match status" value="1"/>
</dbReference>
<dbReference type="EMBL" id="CACRXK020008925">
    <property type="protein sequence ID" value="CAB4015993.1"/>
    <property type="molecule type" value="Genomic_DNA"/>
</dbReference>
<feature type="non-terminal residue" evidence="1">
    <location>
        <position position="1"/>
    </location>
</feature>
<evidence type="ECO:0000313" key="2">
    <source>
        <dbReference type="Proteomes" id="UP001152795"/>
    </source>
</evidence>
<comment type="caution">
    <text evidence="1">The sequence shown here is derived from an EMBL/GenBank/DDBJ whole genome shotgun (WGS) entry which is preliminary data.</text>
</comment>
<evidence type="ECO:0000313" key="1">
    <source>
        <dbReference type="EMBL" id="CAB4015993.1"/>
    </source>
</evidence>
<dbReference type="InterPro" id="IPR043502">
    <property type="entry name" value="DNA/RNA_pol_sf"/>
</dbReference>
<dbReference type="AlphaFoldDB" id="A0A7D9ETZ1"/>
<accession>A0A7D9ETZ1</accession>
<gene>
    <name evidence="1" type="ORF">PACLA_8A067880</name>
</gene>
<dbReference type="InterPro" id="IPR000477">
    <property type="entry name" value="RT_dom"/>
</dbReference>
<protein>
    <submittedName>
        <fullName evidence="1">Uncharacterized protein</fullName>
    </submittedName>
</protein>
<proteinExistence type="predicted"/>
<sequence length="250" mass="28525">NRINTAFLEPLLEYQLSSPLERLNLEENPDFLEVSEERVLSQLQKLNPSKSGGPDEVPNWLLREYAVILALPITVLKKIDPNQYGAIPKSSTIFALLSMVHNWTSGLDGTGSTTRIILFDYQKAFDLIDHRILFNKLLQLDLPRSVINWIIDFLSNRFQRVKLSQGCFSDWGAVPSGVPQGTILGPWLFLILINDLSITDTDLWKYVDDTTVSETVDKNQQIHIRTVQIKMMDNNVAWNFAFPRIKVLPS</sequence>
<reference evidence="1" key="1">
    <citation type="submission" date="2020-04" db="EMBL/GenBank/DDBJ databases">
        <authorList>
            <person name="Alioto T."/>
            <person name="Alioto T."/>
            <person name="Gomez Garrido J."/>
        </authorList>
    </citation>
    <scope>NUCLEOTIDE SEQUENCE</scope>
    <source>
        <strain evidence="1">A484AB</strain>
    </source>
</reference>
<dbReference type="PANTHER" id="PTHR33332">
    <property type="entry name" value="REVERSE TRANSCRIPTASE DOMAIN-CONTAINING PROTEIN"/>
    <property type="match status" value="1"/>
</dbReference>
<dbReference type="SUPFAM" id="SSF56672">
    <property type="entry name" value="DNA/RNA polymerases"/>
    <property type="match status" value="1"/>
</dbReference>
<dbReference type="PROSITE" id="PS50878">
    <property type="entry name" value="RT_POL"/>
    <property type="match status" value="1"/>
</dbReference>